<keyword evidence="4" id="KW-0812">Transmembrane</keyword>
<gene>
    <name evidence="6" type="ORF">SAMN04488090_4395</name>
</gene>
<evidence type="ECO:0000313" key="6">
    <source>
        <dbReference type="EMBL" id="SDM86774.1"/>
    </source>
</evidence>
<evidence type="ECO:0000256" key="1">
    <source>
        <dbReference type="ARBA" id="ARBA00005189"/>
    </source>
</evidence>
<keyword evidence="3 6" id="KW-0012">Acyltransferase</keyword>
<evidence type="ECO:0000256" key="2">
    <source>
        <dbReference type="ARBA" id="ARBA00022679"/>
    </source>
</evidence>
<organism evidence="6 7">
    <name type="scientific">Siphonobacter aquaeclarae</name>
    <dbReference type="NCBI Taxonomy" id="563176"/>
    <lineage>
        <taxon>Bacteria</taxon>
        <taxon>Pseudomonadati</taxon>
        <taxon>Bacteroidota</taxon>
        <taxon>Cytophagia</taxon>
        <taxon>Cytophagales</taxon>
        <taxon>Cytophagaceae</taxon>
        <taxon>Siphonobacter</taxon>
    </lineage>
</organism>
<evidence type="ECO:0000313" key="7">
    <source>
        <dbReference type="Proteomes" id="UP000198901"/>
    </source>
</evidence>
<dbReference type="SMART" id="SM00563">
    <property type="entry name" value="PlsC"/>
    <property type="match status" value="1"/>
</dbReference>
<dbReference type="Pfam" id="PF01553">
    <property type="entry name" value="Acyltransferase"/>
    <property type="match status" value="1"/>
</dbReference>
<protein>
    <submittedName>
        <fullName evidence="6">1-acyl-sn-glycerol-3-phosphate acyltransferase</fullName>
    </submittedName>
</protein>
<dbReference type="OrthoDB" id="9803035at2"/>
<sequence>MRRILLSLYSVWAAFWFLFIFLLIFPFQYLFLQKESWKPLAHRCNRIWAQLFFPLIGMPVFVRFEGEKPDEHRAYVFVSNHFSYLDIAVYMLIVKNYFAFMGKSVLKKAPLFGYMFAKLHIQVDRNDPQSRSKSLQRSYRALSQGRSMVIYPEGGIKATHPPAMFPNFKDGAFKMAVKQQVPIVPITLLNNYKRLPDKKKIGIYPGAIRAVIHPPIETKGLGEDAITRLKEDVFALMQTTLDEYHRDPKAHREAYERFTVF</sequence>
<dbReference type="PANTHER" id="PTHR10434:SF11">
    <property type="entry name" value="1-ACYL-SN-GLYCEROL-3-PHOSPHATE ACYLTRANSFERASE"/>
    <property type="match status" value="1"/>
</dbReference>
<dbReference type="GO" id="GO:0006654">
    <property type="term" value="P:phosphatidic acid biosynthetic process"/>
    <property type="evidence" value="ECO:0007669"/>
    <property type="project" value="TreeGrafter"/>
</dbReference>
<keyword evidence="4" id="KW-1133">Transmembrane helix</keyword>
<dbReference type="SUPFAM" id="SSF69593">
    <property type="entry name" value="Glycerol-3-phosphate (1)-acyltransferase"/>
    <property type="match status" value="1"/>
</dbReference>
<dbReference type="AlphaFoldDB" id="A0A1G9WQC7"/>
<evidence type="ECO:0000256" key="3">
    <source>
        <dbReference type="ARBA" id="ARBA00023315"/>
    </source>
</evidence>
<dbReference type="Proteomes" id="UP000198901">
    <property type="component" value="Unassembled WGS sequence"/>
</dbReference>
<keyword evidence="7" id="KW-1185">Reference proteome</keyword>
<proteinExistence type="predicted"/>
<accession>A0A1G9WQC7</accession>
<feature type="transmembrane region" description="Helical" evidence="4">
    <location>
        <begin position="44"/>
        <end position="62"/>
    </location>
</feature>
<dbReference type="CDD" id="cd07989">
    <property type="entry name" value="LPLAT_AGPAT-like"/>
    <property type="match status" value="1"/>
</dbReference>
<evidence type="ECO:0000256" key="4">
    <source>
        <dbReference type="SAM" id="Phobius"/>
    </source>
</evidence>
<evidence type="ECO:0000259" key="5">
    <source>
        <dbReference type="SMART" id="SM00563"/>
    </source>
</evidence>
<dbReference type="EMBL" id="FNGS01000010">
    <property type="protein sequence ID" value="SDM86774.1"/>
    <property type="molecule type" value="Genomic_DNA"/>
</dbReference>
<dbReference type="STRING" id="563176.SAMN04488090_4395"/>
<dbReference type="RefSeq" id="WP_093207896.1">
    <property type="nucleotide sequence ID" value="NZ_FNGS01000010.1"/>
</dbReference>
<name>A0A1G9WQC7_9BACT</name>
<feature type="transmembrane region" description="Helical" evidence="4">
    <location>
        <begin position="82"/>
        <end position="100"/>
    </location>
</feature>
<comment type="pathway">
    <text evidence="1">Lipid metabolism.</text>
</comment>
<feature type="domain" description="Phospholipid/glycerol acyltransferase" evidence="5">
    <location>
        <begin position="75"/>
        <end position="191"/>
    </location>
</feature>
<keyword evidence="4" id="KW-0472">Membrane</keyword>
<dbReference type="InterPro" id="IPR002123">
    <property type="entry name" value="Plipid/glycerol_acylTrfase"/>
</dbReference>
<keyword evidence="2 6" id="KW-0808">Transferase</keyword>
<dbReference type="PANTHER" id="PTHR10434">
    <property type="entry name" value="1-ACYL-SN-GLYCEROL-3-PHOSPHATE ACYLTRANSFERASE"/>
    <property type="match status" value="1"/>
</dbReference>
<dbReference type="GO" id="GO:0003841">
    <property type="term" value="F:1-acylglycerol-3-phosphate O-acyltransferase activity"/>
    <property type="evidence" value="ECO:0007669"/>
    <property type="project" value="TreeGrafter"/>
</dbReference>
<feature type="transmembrane region" description="Helical" evidence="4">
    <location>
        <begin position="12"/>
        <end position="32"/>
    </location>
</feature>
<reference evidence="6 7" key="1">
    <citation type="submission" date="2016-10" db="EMBL/GenBank/DDBJ databases">
        <authorList>
            <person name="de Groot N.N."/>
        </authorList>
    </citation>
    <scope>NUCLEOTIDE SEQUENCE [LARGE SCALE GENOMIC DNA]</scope>
    <source>
        <strain evidence="6 7">DSM 21668</strain>
    </source>
</reference>